<evidence type="ECO:0000313" key="2">
    <source>
        <dbReference type="Proteomes" id="UP001157502"/>
    </source>
</evidence>
<protein>
    <submittedName>
        <fullName evidence="1">Uncharacterized protein</fullName>
    </submittedName>
</protein>
<reference evidence="1" key="1">
    <citation type="submission" date="2021-05" db="EMBL/GenBank/DDBJ databases">
        <authorList>
            <person name="Pan Q."/>
            <person name="Jouanno E."/>
            <person name="Zahm M."/>
            <person name="Klopp C."/>
            <person name="Cabau C."/>
            <person name="Louis A."/>
            <person name="Berthelot C."/>
            <person name="Parey E."/>
            <person name="Roest Crollius H."/>
            <person name="Montfort J."/>
            <person name="Robinson-Rechavi M."/>
            <person name="Bouchez O."/>
            <person name="Lampietro C."/>
            <person name="Lopez Roques C."/>
            <person name="Donnadieu C."/>
            <person name="Postlethwait J."/>
            <person name="Bobe J."/>
            <person name="Dillon D."/>
            <person name="Chandos A."/>
            <person name="von Hippel F."/>
            <person name="Guiguen Y."/>
        </authorList>
    </citation>
    <scope>NUCLEOTIDE SEQUENCE</scope>
    <source>
        <strain evidence="1">YG-Jan2019</strain>
    </source>
</reference>
<sequence length="132" mass="14170">MALGLCTFTQTAGTRPRVHLFPSSPCTAPPANATLRGSVGGQSVFVRRAGDMSPGSIATALEPRFHSVGFSQSFVISFLQYPSLHPFLLLLPGRFPLRVPSALLAHNGSFCHRPSLCRQEDYGLWTSGLITG</sequence>
<gene>
    <name evidence="1" type="ORF">DPEC_G00299340</name>
</gene>
<dbReference type="EMBL" id="CM055755">
    <property type="protein sequence ID" value="KAJ7990345.1"/>
    <property type="molecule type" value="Genomic_DNA"/>
</dbReference>
<organism evidence="1 2">
    <name type="scientific">Dallia pectoralis</name>
    <name type="common">Alaska blackfish</name>
    <dbReference type="NCBI Taxonomy" id="75939"/>
    <lineage>
        <taxon>Eukaryota</taxon>
        <taxon>Metazoa</taxon>
        <taxon>Chordata</taxon>
        <taxon>Craniata</taxon>
        <taxon>Vertebrata</taxon>
        <taxon>Euteleostomi</taxon>
        <taxon>Actinopterygii</taxon>
        <taxon>Neopterygii</taxon>
        <taxon>Teleostei</taxon>
        <taxon>Protacanthopterygii</taxon>
        <taxon>Esociformes</taxon>
        <taxon>Umbridae</taxon>
        <taxon>Dallia</taxon>
    </lineage>
</organism>
<accession>A0ACC2FGG2</accession>
<name>A0ACC2FGG2_DALPE</name>
<dbReference type="Proteomes" id="UP001157502">
    <property type="component" value="Chromosome 28"/>
</dbReference>
<comment type="caution">
    <text evidence="1">The sequence shown here is derived from an EMBL/GenBank/DDBJ whole genome shotgun (WGS) entry which is preliminary data.</text>
</comment>
<keyword evidence="2" id="KW-1185">Reference proteome</keyword>
<evidence type="ECO:0000313" key="1">
    <source>
        <dbReference type="EMBL" id="KAJ7990345.1"/>
    </source>
</evidence>
<proteinExistence type="predicted"/>